<gene>
    <name evidence="1" type="ORF">IFM89_000053</name>
</gene>
<evidence type="ECO:0000313" key="2">
    <source>
        <dbReference type="Proteomes" id="UP000631114"/>
    </source>
</evidence>
<dbReference type="OrthoDB" id="60822at2759"/>
<evidence type="ECO:0000313" key="1">
    <source>
        <dbReference type="EMBL" id="KAF9618094.1"/>
    </source>
</evidence>
<reference evidence="1 2" key="1">
    <citation type="submission" date="2020-10" db="EMBL/GenBank/DDBJ databases">
        <title>The Coptis chinensis genome and diversification of protoberbering-type alkaloids.</title>
        <authorList>
            <person name="Wang B."/>
            <person name="Shu S."/>
            <person name="Song C."/>
            <person name="Liu Y."/>
        </authorList>
    </citation>
    <scope>NUCLEOTIDE SEQUENCE [LARGE SCALE GENOMIC DNA]</scope>
    <source>
        <strain evidence="1">HL-2020</strain>
        <tissue evidence="1">Leaf</tissue>
    </source>
</reference>
<protein>
    <submittedName>
        <fullName evidence="1">Uncharacterized protein</fullName>
    </submittedName>
</protein>
<accession>A0A835IJ78</accession>
<proteinExistence type="predicted"/>
<keyword evidence="2" id="KW-1185">Reference proteome</keyword>
<dbReference type="EMBL" id="JADFTS010000002">
    <property type="protein sequence ID" value="KAF9618094.1"/>
    <property type="molecule type" value="Genomic_DNA"/>
</dbReference>
<organism evidence="1 2">
    <name type="scientific">Coptis chinensis</name>
    <dbReference type="NCBI Taxonomy" id="261450"/>
    <lineage>
        <taxon>Eukaryota</taxon>
        <taxon>Viridiplantae</taxon>
        <taxon>Streptophyta</taxon>
        <taxon>Embryophyta</taxon>
        <taxon>Tracheophyta</taxon>
        <taxon>Spermatophyta</taxon>
        <taxon>Magnoliopsida</taxon>
        <taxon>Ranunculales</taxon>
        <taxon>Ranunculaceae</taxon>
        <taxon>Coptidoideae</taxon>
        <taxon>Coptis</taxon>
    </lineage>
</organism>
<dbReference type="Proteomes" id="UP000631114">
    <property type="component" value="Unassembled WGS sequence"/>
</dbReference>
<comment type="caution">
    <text evidence="1">The sequence shown here is derived from an EMBL/GenBank/DDBJ whole genome shotgun (WGS) entry which is preliminary data.</text>
</comment>
<sequence>MTPPAWYFSMHQNRFGTIATAWLLGNVMQSQDRYSQQFHFPYSTDSIGRWCCSH</sequence>
<dbReference type="AlphaFoldDB" id="A0A835IJ78"/>
<name>A0A835IJ78_9MAGN</name>